<reference evidence="1 2" key="1">
    <citation type="submission" date="2020-06" db="EMBL/GenBank/DDBJ databases">
        <authorList>
            <consortium name="Wellcome Sanger Institute Data Sharing"/>
        </authorList>
    </citation>
    <scope>NUCLEOTIDE SEQUENCE [LARGE SCALE GENOMIC DNA]</scope>
</reference>
<dbReference type="SUPFAM" id="SSF55846">
    <property type="entry name" value="N-acetylmuramoyl-L-alanine amidase-like"/>
    <property type="match status" value="1"/>
</dbReference>
<dbReference type="AlphaFoldDB" id="A0AAY4AWP6"/>
<dbReference type="PANTHER" id="PTHR11022">
    <property type="entry name" value="PEPTIDOGLYCAN RECOGNITION PROTEIN"/>
    <property type="match status" value="1"/>
</dbReference>
<name>A0AAY4AWP6_9TELE</name>
<dbReference type="GO" id="GO:0008745">
    <property type="term" value="F:N-acetylmuramoyl-L-alanine amidase activity"/>
    <property type="evidence" value="ECO:0007669"/>
    <property type="project" value="InterPro"/>
</dbReference>
<dbReference type="Proteomes" id="UP000694580">
    <property type="component" value="Chromosome 7"/>
</dbReference>
<reference evidence="1" key="2">
    <citation type="submission" date="2025-08" db="UniProtKB">
        <authorList>
            <consortium name="Ensembl"/>
        </authorList>
    </citation>
    <scope>IDENTIFICATION</scope>
</reference>
<dbReference type="PANTHER" id="PTHR11022:SF66">
    <property type="entry name" value="N-ACETYLMURAMOYL-L-ALANINE AMIDASE"/>
    <property type="match status" value="1"/>
</dbReference>
<organism evidence="1 2">
    <name type="scientific">Denticeps clupeoides</name>
    <name type="common">denticle herring</name>
    <dbReference type="NCBI Taxonomy" id="299321"/>
    <lineage>
        <taxon>Eukaryota</taxon>
        <taxon>Metazoa</taxon>
        <taxon>Chordata</taxon>
        <taxon>Craniata</taxon>
        <taxon>Vertebrata</taxon>
        <taxon>Euteleostomi</taxon>
        <taxon>Actinopterygii</taxon>
        <taxon>Neopterygii</taxon>
        <taxon>Teleostei</taxon>
        <taxon>Clupei</taxon>
        <taxon>Clupeiformes</taxon>
        <taxon>Denticipitoidei</taxon>
        <taxon>Denticipitidae</taxon>
        <taxon>Denticeps</taxon>
    </lineage>
</organism>
<proteinExistence type="predicted"/>
<dbReference type="GeneTree" id="ENSGT00940000158718"/>
<keyword evidence="2" id="KW-1185">Reference proteome</keyword>
<dbReference type="InterPro" id="IPR015510">
    <property type="entry name" value="PGRP"/>
</dbReference>
<dbReference type="Ensembl" id="ENSDCDT00010013943.1">
    <property type="protein sequence ID" value="ENSDCDP00010013229.1"/>
    <property type="gene ID" value="ENSDCDG00010006040.1"/>
</dbReference>
<accession>A0AAY4AWP6</accession>
<reference evidence="1" key="3">
    <citation type="submission" date="2025-09" db="UniProtKB">
        <authorList>
            <consortium name="Ensembl"/>
        </authorList>
    </citation>
    <scope>IDENTIFICATION</scope>
</reference>
<dbReference type="InterPro" id="IPR036505">
    <property type="entry name" value="Amidase/PGRP_sf"/>
</dbReference>
<protein>
    <recommendedName>
        <fullName evidence="3">Peptidoglycan recognition protein family domain-containing protein</fullName>
    </recommendedName>
</protein>
<evidence type="ECO:0000313" key="1">
    <source>
        <dbReference type="Ensembl" id="ENSDCDP00010013229.1"/>
    </source>
</evidence>
<dbReference type="GO" id="GO:0009253">
    <property type="term" value="P:peptidoglycan catabolic process"/>
    <property type="evidence" value="ECO:0007669"/>
    <property type="project" value="InterPro"/>
</dbReference>
<evidence type="ECO:0008006" key="3">
    <source>
        <dbReference type="Google" id="ProtNLM"/>
    </source>
</evidence>
<evidence type="ECO:0000313" key="2">
    <source>
        <dbReference type="Proteomes" id="UP000694580"/>
    </source>
</evidence>
<dbReference type="Gene3D" id="3.40.80.10">
    <property type="entry name" value="Peptidoglycan recognition protein-like"/>
    <property type="match status" value="1"/>
</dbReference>
<sequence length="108" mass="12344">MKDAAGIGAHTYGYESKGYGIAFIGDYMTSLPFQHSQQLVRDPLTQCAVSAGRLMSIYILHGHREPVDTSCPGDAFYSEIRTWSHFEVCQPLLNRIMTDLFVIWFRFY</sequence>